<protein>
    <recommendedName>
        <fullName evidence="6">Type II restriction endonuclease</fullName>
    </recommendedName>
</protein>
<dbReference type="Pfam" id="PF23871">
    <property type="entry name" value="DUF7226"/>
    <property type="match status" value="2"/>
</dbReference>
<feature type="domain" description="DUF7226" evidence="3">
    <location>
        <begin position="325"/>
        <end position="396"/>
    </location>
</feature>
<proteinExistence type="predicted"/>
<evidence type="ECO:0008006" key="6">
    <source>
        <dbReference type="Google" id="ProtNLM"/>
    </source>
</evidence>
<dbReference type="AlphaFoldDB" id="A0A558IQR1"/>
<organism evidence="4 5">
    <name type="scientific">Corynebacterium aurimucosum</name>
    <dbReference type="NCBI Taxonomy" id="169292"/>
    <lineage>
        <taxon>Bacteria</taxon>
        <taxon>Bacillati</taxon>
        <taxon>Actinomycetota</taxon>
        <taxon>Actinomycetes</taxon>
        <taxon>Mycobacteriales</taxon>
        <taxon>Corynebacteriaceae</taxon>
        <taxon>Corynebacterium</taxon>
    </lineage>
</organism>
<evidence type="ECO:0000259" key="3">
    <source>
        <dbReference type="Pfam" id="PF23871"/>
    </source>
</evidence>
<dbReference type="InterPro" id="IPR055650">
    <property type="entry name" value="DUF7226"/>
</dbReference>
<dbReference type="InterPro" id="IPR054265">
    <property type="entry name" value="DUF6996"/>
</dbReference>
<feature type="domain" description="DUF6996" evidence="1">
    <location>
        <begin position="11"/>
        <end position="79"/>
    </location>
</feature>
<dbReference type="EMBL" id="VMTX01000008">
    <property type="protein sequence ID" value="TVU83706.1"/>
    <property type="molecule type" value="Genomic_DNA"/>
</dbReference>
<comment type="caution">
    <text evidence="4">The sequence shown here is derived from an EMBL/GenBank/DDBJ whole genome shotgun (WGS) entry which is preliminary data.</text>
</comment>
<gene>
    <name evidence="4" type="ORF">FQN05_07055</name>
</gene>
<evidence type="ECO:0000313" key="5">
    <source>
        <dbReference type="Proteomes" id="UP000320648"/>
    </source>
</evidence>
<accession>A0A558IQR1</accession>
<evidence type="ECO:0000313" key="4">
    <source>
        <dbReference type="EMBL" id="TVU83706.1"/>
    </source>
</evidence>
<dbReference type="Pfam" id="PF22518">
    <property type="entry name" value="DUF6997"/>
    <property type="match status" value="1"/>
</dbReference>
<reference evidence="4 5" key="1">
    <citation type="submission" date="2019-07" db="EMBL/GenBank/DDBJ databases">
        <title>Draft genome of C. aurimucosum strain 15-4290.</title>
        <authorList>
            <person name="Pacheco L.G.C."/>
            <person name="Aguiar E.R.G.R."/>
            <person name="Navas J."/>
            <person name="Santos C.S."/>
            <person name="Rocha D.J.P.G."/>
        </authorList>
    </citation>
    <scope>NUCLEOTIDE SEQUENCE [LARGE SCALE GENOMIC DNA]</scope>
    <source>
        <strain evidence="4 5">15-4290</strain>
    </source>
</reference>
<feature type="domain" description="DUF7226" evidence="3">
    <location>
        <begin position="285"/>
        <end position="322"/>
    </location>
</feature>
<dbReference type="InterPro" id="IPR054266">
    <property type="entry name" value="DUF6997"/>
</dbReference>
<evidence type="ECO:0000259" key="2">
    <source>
        <dbReference type="Pfam" id="PF22518"/>
    </source>
</evidence>
<evidence type="ECO:0000259" key="1">
    <source>
        <dbReference type="Pfam" id="PF22515"/>
    </source>
</evidence>
<feature type="domain" description="DUF6997" evidence="2">
    <location>
        <begin position="80"/>
        <end position="247"/>
    </location>
</feature>
<dbReference type="Pfam" id="PF22515">
    <property type="entry name" value="DUF6996"/>
    <property type="match status" value="1"/>
</dbReference>
<name>A0A558IQR1_9CORY</name>
<dbReference type="Proteomes" id="UP000320648">
    <property type="component" value="Unassembled WGS sequence"/>
</dbReference>
<sequence length="399" mass="44577">MRCSCAIMLNDAAWDLVYPHIAAGIADQGFAVLPAAKLKELSGREPRLMAKHDFSAARPEVFRKHGLSMLPIRRDAYLIGRFDLYQPFPEQAGPLKSMPVPSHIQSIDFENLTSEAAALTAASLSGMLEDFLGGKLVPTVSGRMSTLTLPMRIGGRDVVVDRAQMEIDAGFESAEHLVLVEAKNHLSPDFNIRQLYFPFRRFSLALDKEVVPVYLVYSNGIFHFYRYAFRQPEDFRSIELVSAARYVLGESGVTDATVRAVLARTQVEGTRVPFPQADSFARVISLLENPVPKAEMPEEFGFTPRQADYYTNAARYLGLSKLNGTRDERNLTLIEALACRPVFRDMVRHVVDTGRAVDKEEAMVFMRAANLGLGDSTLRRRSATVAAWSQWLAELLEQD</sequence>